<dbReference type="GeneID" id="109217927"/>
<evidence type="ECO:0000256" key="1">
    <source>
        <dbReference type="ARBA" id="ARBA00000500"/>
    </source>
</evidence>
<dbReference type="NCBIfam" id="TIGR00685">
    <property type="entry name" value="T6PP"/>
    <property type="match status" value="1"/>
</dbReference>
<dbReference type="Gene3D" id="3.40.50.1000">
    <property type="entry name" value="HAD superfamily/HAD-like"/>
    <property type="match status" value="2"/>
</dbReference>
<dbReference type="AlphaFoldDB" id="A0A1J6JWR3"/>
<evidence type="ECO:0000256" key="6">
    <source>
        <dbReference type="ARBA" id="ARBA00023016"/>
    </source>
</evidence>
<keyword evidence="5 8" id="KW-0378">Hydrolase</keyword>
<sequence length="351" mass="39301">MRENLKRWLYQAMGFQNELARNQRIEPISKATKPNKTEPNAAGDPKDSKPDMSLCADVKYISWLKEHPSALSSFQEMISAAKGKRIVVFLDYDGTLSPIVNDPDSAFMSDLMRSAVRQVARLYPTAIISGRSRQKVYGFVKLDEVFYAGSHGMDIMGPATQASSYDGKYQSKALDKKGNELTVFQPAQDFLPSIEKMLNELEETTSEINGALVEDNRFCISVHYRHVLQEDFGLLEKKVQAVVAKYPGFHLTRGKKVIEIRPSIKWNKGDALLYLLETLGFANSSDVLPIYIGDDRTDEDAFKVLKSTGQGYPIIVSSNPRETLASYSLPDPSQVLSFLIRLARWGDPSSV</sequence>
<evidence type="ECO:0000256" key="4">
    <source>
        <dbReference type="ARBA" id="ARBA00008770"/>
    </source>
</evidence>
<comment type="cofactor">
    <cofactor evidence="2 8">
        <name>a divalent metal cation</name>
        <dbReference type="ChEBI" id="CHEBI:60240"/>
    </cofactor>
</comment>
<comment type="similarity">
    <text evidence="4 8">Belongs to the trehalose phosphatase family.</text>
</comment>
<dbReference type="KEGG" id="nau:109217927"/>
<dbReference type="EC" id="3.1.3.12" evidence="8"/>
<dbReference type="STRING" id="49451.A0A1J6JWR3"/>
<evidence type="ECO:0000256" key="9">
    <source>
        <dbReference type="SAM" id="MobiDB-lite"/>
    </source>
</evidence>
<dbReference type="SUPFAM" id="SSF56784">
    <property type="entry name" value="HAD-like"/>
    <property type="match status" value="1"/>
</dbReference>
<dbReference type="CDD" id="cd01627">
    <property type="entry name" value="HAD_TPP"/>
    <property type="match status" value="1"/>
</dbReference>
<dbReference type="FunFam" id="3.40.50.1000:FF:000073">
    <property type="entry name" value="Trehalose 6-phosphate phosphatase"/>
    <property type="match status" value="1"/>
</dbReference>
<proteinExistence type="inferred from homology"/>
<evidence type="ECO:0000313" key="10">
    <source>
        <dbReference type="EMBL" id="OIT22189.1"/>
    </source>
</evidence>
<dbReference type="InterPro" id="IPR044651">
    <property type="entry name" value="OTSB-like"/>
</dbReference>
<dbReference type="SMR" id="A0A1J6JWR3"/>
<keyword evidence="11" id="KW-1185">Reference proteome</keyword>
<protein>
    <recommendedName>
        <fullName evidence="8">Trehalose 6-phosphate phosphatase</fullName>
        <ecNumber evidence="8">3.1.3.12</ecNumber>
    </recommendedName>
</protein>
<dbReference type="Gramene" id="OIT22189">
    <property type="protein sequence ID" value="OIT22189"/>
    <property type="gene ID" value="A4A49_31871"/>
</dbReference>
<keyword evidence="6" id="KW-0346">Stress response</keyword>
<dbReference type="NCBIfam" id="TIGR01484">
    <property type="entry name" value="HAD-SF-IIB"/>
    <property type="match status" value="1"/>
</dbReference>
<gene>
    <name evidence="10" type="primary">TPP2_1</name>
    <name evidence="10" type="ORF">A4A49_31871</name>
</gene>
<dbReference type="InterPro" id="IPR003337">
    <property type="entry name" value="Trehalose_PPase"/>
</dbReference>
<dbReference type="UniPathway" id="UPA00299"/>
<dbReference type="GO" id="GO:0004805">
    <property type="term" value="F:trehalose-phosphatase activity"/>
    <property type="evidence" value="ECO:0007669"/>
    <property type="project" value="UniProtKB-EC"/>
</dbReference>
<evidence type="ECO:0000256" key="8">
    <source>
        <dbReference type="RuleBase" id="RU361117"/>
    </source>
</evidence>
<organism evidence="10 11">
    <name type="scientific">Nicotiana attenuata</name>
    <name type="common">Coyote tobacco</name>
    <dbReference type="NCBI Taxonomy" id="49451"/>
    <lineage>
        <taxon>Eukaryota</taxon>
        <taxon>Viridiplantae</taxon>
        <taxon>Streptophyta</taxon>
        <taxon>Embryophyta</taxon>
        <taxon>Tracheophyta</taxon>
        <taxon>Spermatophyta</taxon>
        <taxon>Magnoliopsida</taxon>
        <taxon>eudicotyledons</taxon>
        <taxon>Gunneridae</taxon>
        <taxon>Pentapetalae</taxon>
        <taxon>asterids</taxon>
        <taxon>lamiids</taxon>
        <taxon>Solanales</taxon>
        <taxon>Solanaceae</taxon>
        <taxon>Nicotianoideae</taxon>
        <taxon>Nicotianeae</taxon>
        <taxon>Nicotiana</taxon>
    </lineage>
</organism>
<evidence type="ECO:0000256" key="2">
    <source>
        <dbReference type="ARBA" id="ARBA00001968"/>
    </source>
</evidence>
<dbReference type="OrthoDB" id="411251at2759"/>
<evidence type="ECO:0000313" key="11">
    <source>
        <dbReference type="Proteomes" id="UP000187609"/>
    </source>
</evidence>
<comment type="catalytic activity">
    <reaction evidence="1 8">
        <text>alpha,alpha-trehalose 6-phosphate + H2O = alpha,alpha-trehalose + phosphate</text>
        <dbReference type="Rhea" id="RHEA:23420"/>
        <dbReference type="ChEBI" id="CHEBI:15377"/>
        <dbReference type="ChEBI" id="CHEBI:16551"/>
        <dbReference type="ChEBI" id="CHEBI:43474"/>
        <dbReference type="ChEBI" id="CHEBI:58429"/>
        <dbReference type="EC" id="3.1.3.12"/>
    </reaction>
</comment>
<evidence type="ECO:0000256" key="7">
    <source>
        <dbReference type="ARBA" id="ARBA00025274"/>
    </source>
</evidence>
<dbReference type="Pfam" id="PF02358">
    <property type="entry name" value="Trehalose_PPase"/>
    <property type="match status" value="1"/>
</dbReference>
<accession>A0A1J6JWR3</accession>
<dbReference type="Proteomes" id="UP000187609">
    <property type="component" value="Unassembled WGS sequence"/>
</dbReference>
<dbReference type="GO" id="GO:0005992">
    <property type="term" value="P:trehalose biosynthetic process"/>
    <property type="evidence" value="ECO:0007669"/>
    <property type="project" value="UniProtKB-UniPathway"/>
</dbReference>
<comment type="function">
    <text evidence="7">Removes the phosphate from trehalose 6-phosphate to produce free trehalose. Trehalose accumulation in plant may improve abiotic stress tolerance.</text>
</comment>
<comment type="caution">
    <text evidence="10">The sequence shown here is derived from an EMBL/GenBank/DDBJ whole genome shotgun (WGS) entry which is preliminary data.</text>
</comment>
<name>A0A1J6JWR3_NICAT</name>
<dbReference type="InterPro" id="IPR023214">
    <property type="entry name" value="HAD_sf"/>
</dbReference>
<dbReference type="InterPro" id="IPR036412">
    <property type="entry name" value="HAD-like_sf"/>
</dbReference>
<dbReference type="PANTHER" id="PTHR43768">
    <property type="entry name" value="TREHALOSE 6-PHOSPHATE PHOSPHATASE"/>
    <property type="match status" value="1"/>
</dbReference>
<comment type="pathway">
    <text evidence="3 8">Glycan biosynthesis; trehalose biosynthesis.</text>
</comment>
<dbReference type="EMBL" id="MJEQ01003837">
    <property type="protein sequence ID" value="OIT22189.1"/>
    <property type="molecule type" value="Genomic_DNA"/>
</dbReference>
<dbReference type="PANTHER" id="PTHR43768:SF30">
    <property type="entry name" value="TREHALOSE 6-PHOSPHATE PHOSPHATASE"/>
    <property type="match status" value="1"/>
</dbReference>
<dbReference type="OMA" id="WNKGLAA"/>
<evidence type="ECO:0000256" key="3">
    <source>
        <dbReference type="ARBA" id="ARBA00005199"/>
    </source>
</evidence>
<dbReference type="InterPro" id="IPR006379">
    <property type="entry name" value="HAD-SF_hydro_IIB"/>
</dbReference>
<evidence type="ECO:0000256" key="5">
    <source>
        <dbReference type="ARBA" id="ARBA00022801"/>
    </source>
</evidence>
<feature type="region of interest" description="Disordered" evidence="9">
    <location>
        <begin position="23"/>
        <end position="50"/>
    </location>
</feature>
<reference evidence="10" key="1">
    <citation type="submission" date="2016-11" db="EMBL/GenBank/DDBJ databases">
        <title>The genome of Nicotiana attenuata.</title>
        <authorList>
            <person name="Xu S."/>
            <person name="Brockmoeller T."/>
            <person name="Gaquerel E."/>
            <person name="Navarro A."/>
            <person name="Kuhl H."/>
            <person name="Gase K."/>
            <person name="Ling Z."/>
            <person name="Zhou W."/>
            <person name="Kreitzer C."/>
            <person name="Stanke M."/>
            <person name="Tang H."/>
            <person name="Lyons E."/>
            <person name="Pandey P."/>
            <person name="Pandey S.P."/>
            <person name="Timmermann B."/>
            <person name="Baldwin I.T."/>
        </authorList>
    </citation>
    <scope>NUCLEOTIDE SEQUENCE [LARGE SCALE GENOMIC DNA]</scope>
    <source>
        <strain evidence="10">UT</strain>
    </source>
</reference>
<dbReference type="FunFam" id="3.30.70.1020:FF:000004">
    <property type="entry name" value="Trehalose 6-phosphate phosphatase"/>
    <property type="match status" value="1"/>
</dbReference>